<dbReference type="FunFam" id="3.30.70.270:FF:000001">
    <property type="entry name" value="Diguanylate cyclase domain protein"/>
    <property type="match status" value="1"/>
</dbReference>
<dbReference type="CDD" id="cd12914">
    <property type="entry name" value="PDC1_DGC_like"/>
    <property type="match status" value="1"/>
</dbReference>
<dbReference type="Gene3D" id="6.10.340.10">
    <property type="match status" value="1"/>
</dbReference>
<dbReference type="EMBL" id="WHUG01000011">
    <property type="protein sequence ID" value="MQA41050.1"/>
    <property type="molecule type" value="Genomic_DNA"/>
</dbReference>
<dbReference type="PANTHER" id="PTHR46663:SF2">
    <property type="entry name" value="GGDEF DOMAIN-CONTAINING PROTEIN"/>
    <property type="match status" value="1"/>
</dbReference>
<dbReference type="PROSITE" id="PS50887">
    <property type="entry name" value="GGDEF"/>
    <property type="match status" value="1"/>
</dbReference>
<evidence type="ECO:0000313" key="4">
    <source>
        <dbReference type="EMBL" id="MQA41050.1"/>
    </source>
</evidence>
<dbReference type="SUPFAM" id="SSF55073">
    <property type="entry name" value="Nucleotide cyclase"/>
    <property type="match status" value="1"/>
</dbReference>
<reference evidence="4 5" key="1">
    <citation type="submission" date="2019-10" db="EMBL/GenBank/DDBJ databases">
        <title>Two novel species isolated from a subtropical stream in China.</title>
        <authorList>
            <person name="Lu H."/>
        </authorList>
    </citation>
    <scope>NUCLEOTIDE SEQUENCE [LARGE SCALE GENOMIC DNA]</scope>
    <source>
        <strain evidence="4 5">FT29W</strain>
    </source>
</reference>
<dbReference type="PROSITE" id="PS50885">
    <property type="entry name" value="HAMP"/>
    <property type="match status" value="1"/>
</dbReference>
<dbReference type="CDD" id="cd18774">
    <property type="entry name" value="PDC2_HK_sensor"/>
    <property type="match status" value="1"/>
</dbReference>
<dbReference type="Gene3D" id="3.30.450.20">
    <property type="entry name" value="PAS domain"/>
    <property type="match status" value="1"/>
</dbReference>
<dbReference type="Gene3D" id="3.30.70.270">
    <property type="match status" value="1"/>
</dbReference>
<evidence type="ECO:0000256" key="1">
    <source>
        <dbReference type="SAM" id="Phobius"/>
    </source>
</evidence>
<keyword evidence="5" id="KW-1185">Reference proteome</keyword>
<dbReference type="NCBIfam" id="TIGR00254">
    <property type="entry name" value="GGDEF"/>
    <property type="match status" value="1"/>
</dbReference>
<feature type="transmembrane region" description="Helical" evidence="1">
    <location>
        <begin position="303"/>
        <end position="323"/>
    </location>
</feature>
<dbReference type="InterPro" id="IPR003660">
    <property type="entry name" value="HAMP_dom"/>
</dbReference>
<organism evidence="4 5">
    <name type="scientific">Rugamonas aquatica</name>
    <dbReference type="NCBI Taxonomy" id="2743357"/>
    <lineage>
        <taxon>Bacteria</taxon>
        <taxon>Pseudomonadati</taxon>
        <taxon>Pseudomonadota</taxon>
        <taxon>Betaproteobacteria</taxon>
        <taxon>Burkholderiales</taxon>
        <taxon>Oxalobacteraceae</taxon>
        <taxon>Telluria group</taxon>
        <taxon>Rugamonas</taxon>
    </lineage>
</organism>
<proteinExistence type="predicted"/>
<dbReference type="GO" id="GO:0016020">
    <property type="term" value="C:membrane"/>
    <property type="evidence" value="ECO:0007669"/>
    <property type="project" value="InterPro"/>
</dbReference>
<protein>
    <submittedName>
        <fullName evidence="4">Diguanylate cyclase</fullName>
    </submittedName>
</protein>
<dbReference type="GO" id="GO:0003824">
    <property type="term" value="F:catalytic activity"/>
    <property type="evidence" value="ECO:0007669"/>
    <property type="project" value="UniProtKB-ARBA"/>
</dbReference>
<dbReference type="Proteomes" id="UP000440498">
    <property type="component" value="Unassembled WGS sequence"/>
</dbReference>
<dbReference type="InterPro" id="IPR052163">
    <property type="entry name" value="DGC-Regulatory_Protein"/>
</dbReference>
<accession>A0A6A7N7H6</accession>
<gene>
    <name evidence="4" type="ORF">GEV02_23190</name>
</gene>
<dbReference type="AlphaFoldDB" id="A0A6A7N7H6"/>
<sequence>MKNKTETGQPRKRLRLATLVTLGVCATVALSTALQLALVDHFATNYAGKEAELRLQQLSWQMRDSLNRVVSKAAGDVQLVTALAQVREARDPAAARAVLDSLQDSFPDYAWIGIAGQDGKVFASAHGLLENADVSARPWFKAGQGGLRTIDYHPALLLGKLLPQAADPWRFIDVAAPVRRADGQPWGVLGVHMSWNWARRLARNLLTPALREYGAEILVVRNDATVLLGPVGMEEKKLNTNSLQLAQAGQTGAIRETWPDGKVYLTGYSQTGQSGDTATLQWSVLVRQPEQVAMAASRQLEQLILWLSVAAGAAMALVAAFLARRLTRPMDRLSRTIEQRAKAVEEGQPLPEVPAIDGFREAQVLSRAMRDMVHSEARHVDLLQTMNEQLESTVARRTAELEQLVMRDVLTGLPNRRALMQALPAAMARVTRMRQPCAVLFLDLDGFKNVNDTHGHEEGDELLRQFGQRIVGAVRRTDTVARLAGDEFVAILENLSDAAAAEEMGRKIMPLLREPFVLKTATVNLSASIGIAIHQPGDAEDLDALLARADRAMYEAKRGGKNNVVMAAAAAPV</sequence>
<feature type="domain" description="HAMP" evidence="2">
    <location>
        <begin position="324"/>
        <end position="381"/>
    </location>
</feature>
<evidence type="ECO:0000259" key="2">
    <source>
        <dbReference type="PROSITE" id="PS50885"/>
    </source>
</evidence>
<evidence type="ECO:0000313" key="5">
    <source>
        <dbReference type="Proteomes" id="UP000440498"/>
    </source>
</evidence>
<feature type="domain" description="GGDEF" evidence="3">
    <location>
        <begin position="435"/>
        <end position="569"/>
    </location>
</feature>
<name>A0A6A7N7H6_9BURK</name>
<keyword evidence="1" id="KW-1133">Transmembrane helix</keyword>
<dbReference type="RefSeq" id="WP_152840334.1">
    <property type="nucleotide sequence ID" value="NZ_WHUG01000011.1"/>
</dbReference>
<dbReference type="InterPro" id="IPR000160">
    <property type="entry name" value="GGDEF_dom"/>
</dbReference>
<dbReference type="InterPro" id="IPR029787">
    <property type="entry name" value="Nucleotide_cyclase"/>
</dbReference>
<evidence type="ECO:0000259" key="3">
    <source>
        <dbReference type="PROSITE" id="PS50887"/>
    </source>
</evidence>
<comment type="caution">
    <text evidence="4">The sequence shown here is derived from an EMBL/GenBank/DDBJ whole genome shotgun (WGS) entry which is preliminary data.</text>
</comment>
<dbReference type="InterPro" id="IPR043128">
    <property type="entry name" value="Rev_trsase/Diguanyl_cyclase"/>
</dbReference>
<dbReference type="GO" id="GO:0007165">
    <property type="term" value="P:signal transduction"/>
    <property type="evidence" value="ECO:0007669"/>
    <property type="project" value="InterPro"/>
</dbReference>
<dbReference type="CDD" id="cd01949">
    <property type="entry name" value="GGDEF"/>
    <property type="match status" value="1"/>
</dbReference>
<keyword evidence="1" id="KW-0812">Transmembrane</keyword>
<dbReference type="SMART" id="SM00267">
    <property type="entry name" value="GGDEF"/>
    <property type="match status" value="1"/>
</dbReference>
<dbReference type="PANTHER" id="PTHR46663">
    <property type="entry name" value="DIGUANYLATE CYCLASE DGCT-RELATED"/>
    <property type="match status" value="1"/>
</dbReference>
<keyword evidence="1" id="KW-0472">Membrane</keyword>
<dbReference type="Pfam" id="PF00990">
    <property type="entry name" value="GGDEF"/>
    <property type="match status" value="1"/>
</dbReference>